<dbReference type="RefSeq" id="WP_196264389.1">
    <property type="nucleotide sequence ID" value="NZ_JADQDN010000006.1"/>
</dbReference>
<accession>A0ABS0HU41</accession>
<proteinExistence type="predicted"/>
<evidence type="ECO:0000313" key="2">
    <source>
        <dbReference type="Proteomes" id="UP000611708"/>
    </source>
</evidence>
<protein>
    <submittedName>
        <fullName evidence="1">Uncharacterized protein</fullName>
    </submittedName>
</protein>
<sequence length="87" mass="8649">MLSRDEALAVTLSIAVALLVAAFAIIASATAVSQAPSQGSAPGPSCAEWTDSCVVCRRVPEGLACSTPGIACVPSAPRCLRPAGVPI</sequence>
<reference evidence="1 2" key="1">
    <citation type="submission" date="2020-11" db="EMBL/GenBank/DDBJ databases">
        <authorList>
            <person name="Kim M.K."/>
        </authorList>
    </citation>
    <scope>NUCLEOTIDE SEQUENCE [LARGE SCALE GENOMIC DNA]</scope>
    <source>
        <strain evidence="1 2">BT290</strain>
    </source>
</reference>
<evidence type="ECO:0000313" key="1">
    <source>
        <dbReference type="EMBL" id="MBF9197021.1"/>
    </source>
</evidence>
<name>A0ABS0HU41_9HYPH</name>
<keyword evidence="2" id="KW-1185">Reference proteome</keyword>
<dbReference type="EMBL" id="JADQDN010000006">
    <property type="protein sequence ID" value="MBF9197021.1"/>
    <property type="molecule type" value="Genomic_DNA"/>
</dbReference>
<dbReference type="Proteomes" id="UP000611708">
    <property type="component" value="Unassembled WGS sequence"/>
</dbReference>
<organism evidence="1 2">
    <name type="scientific">Microvirga terrestris</name>
    <dbReference type="NCBI Taxonomy" id="2791024"/>
    <lineage>
        <taxon>Bacteria</taxon>
        <taxon>Pseudomonadati</taxon>
        <taxon>Pseudomonadota</taxon>
        <taxon>Alphaproteobacteria</taxon>
        <taxon>Hyphomicrobiales</taxon>
        <taxon>Methylobacteriaceae</taxon>
        <taxon>Microvirga</taxon>
    </lineage>
</organism>
<gene>
    <name evidence="1" type="ORF">I2H36_13305</name>
</gene>
<comment type="caution">
    <text evidence="1">The sequence shown here is derived from an EMBL/GenBank/DDBJ whole genome shotgun (WGS) entry which is preliminary data.</text>
</comment>